<evidence type="ECO:0000259" key="2">
    <source>
        <dbReference type="Pfam" id="PF07261"/>
    </source>
</evidence>
<organism evidence="3 4">
    <name type="scientific">Anaeromonas frigoriresistens</name>
    <dbReference type="NCBI Taxonomy" id="2683708"/>
    <lineage>
        <taxon>Bacteria</taxon>
        <taxon>Bacillati</taxon>
        <taxon>Bacillota</taxon>
        <taxon>Tissierellia</taxon>
        <taxon>Tissierellales</taxon>
        <taxon>Thermohalobacteraceae</taxon>
        <taxon>Anaeromonas</taxon>
    </lineage>
</organism>
<feature type="domain" description="DnaB/C C-terminal" evidence="2">
    <location>
        <begin position="246"/>
        <end position="309"/>
    </location>
</feature>
<comment type="similarity">
    <text evidence="1">Belongs to the DnaB/DnaD family.</text>
</comment>
<dbReference type="InterPro" id="IPR053162">
    <property type="entry name" value="DnaD"/>
</dbReference>
<comment type="caution">
    <text evidence="3">The sequence shown here is derived from an EMBL/GenBank/DDBJ whole genome shotgun (WGS) entry which is preliminary data.</text>
</comment>
<feature type="domain" description="DnaB/C C-terminal" evidence="2">
    <location>
        <begin position="154"/>
        <end position="224"/>
    </location>
</feature>
<dbReference type="PIRSF" id="PIRSF033722">
    <property type="entry name" value="DnaD_CA_C3587_prd"/>
    <property type="match status" value="1"/>
</dbReference>
<reference evidence="3" key="1">
    <citation type="submission" date="2019-12" db="EMBL/GenBank/DDBJ databases">
        <title>Clostridiaceae gen. nov. sp. nov., isolated from sediment in Xinjiang, China.</title>
        <authorList>
            <person name="Zhang R."/>
        </authorList>
    </citation>
    <scope>NUCLEOTIDE SEQUENCE</scope>
    <source>
        <strain evidence="3">D2Q-11</strain>
    </source>
</reference>
<dbReference type="InterPro" id="IPR034829">
    <property type="entry name" value="DnaD-like_sf"/>
</dbReference>
<dbReference type="PANTHER" id="PTHR37293:SF5">
    <property type="entry name" value="DNA REPLICATION PROTEIN"/>
    <property type="match status" value="1"/>
</dbReference>
<evidence type="ECO:0000313" key="4">
    <source>
        <dbReference type="Proteomes" id="UP000724672"/>
    </source>
</evidence>
<dbReference type="InterPro" id="IPR017019">
    <property type="entry name" value="DNA_replication_prd_bac"/>
</dbReference>
<dbReference type="Proteomes" id="UP000724672">
    <property type="component" value="Unassembled WGS sequence"/>
</dbReference>
<evidence type="ECO:0000313" key="3">
    <source>
        <dbReference type="EMBL" id="MBS4538498.1"/>
    </source>
</evidence>
<dbReference type="Pfam" id="PF07261">
    <property type="entry name" value="DnaB_2"/>
    <property type="match status" value="2"/>
</dbReference>
<accession>A0A942UTW3</accession>
<keyword evidence="4" id="KW-1185">Reference proteome</keyword>
<dbReference type="SUPFAM" id="SSF158499">
    <property type="entry name" value="DnaD domain-like"/>
    <property type="match status" value="2"/>
</dbReference>
<dbReference type="EMBL" id="WSFT01000036">
    <property type="protein sequence ID" value="MBS4538498.1"/>
    <property type="molecule type" value="Genomic_DNA"/>
</dbReference>
<name>A0A942UTW3_9FIRM</name>
<evidence type="ECO:0000256" key="1">
    <source>
        <dbReference type="ARBA" id="ARBA00093462"/>
    </source>
</evidence>
<dbReference type="RefSeq" id="WP_203366425.1">
    <property type="nucleotide sequence ID" value="NZ_WSFT01000036.1"/>
</dbReference>
<dbReference type="NCBIfam" id="TIGR01446">
    <property type="entry name" value="DnaD_dom"/>
    <property type="match status" value="2"/>
</dbReference>
<protein>
    <submittedName>
        <fullName evidence="3">DnaD domain protein</fullName>
    </submittedName>
</protein>
<proteinExistence type="inferred from homology"/>
<gene>
    <name evidence="3" type="ORF">GOQ27_08480</name>
</gene>
<dbReference type="Gene3D" id="1.10.10.630">
    <property type="entry name" value="DnaD domain-like"/>
    <property type="match status" value="2"/>
</dbReference>
<sequence>MSFYIETTDIDLGDTPIENIFINDFMPMAHGTYVKVYLLGYKYAKDKDDNINVDNRTIAKHLDVPLGDVLSAWDFWENKGIIKKIFEDESNNIDYNIEFLNLKQLYINNLIKPKSTDTKIESGKESYTKPYTATSEELVEAKKVPAINEMFNEIRLVIKRYITPNEYKRIYEWIDNYNMSPEVIVRAFQYSLEKKNRRNISFVEGIIRNWYADDITNIEKLDAYMSKRDERFYRYNKVIRYLGLKGMASEPQKKYIDRWFDEWNFSMELVLRACDETTKISEISFDYIDGVLKNWNNENVNSLEDVEKRKENFKTNKEDVLKKKVTPTKKKKVYTQFHNFQQRTTKYSADELEKKIRKNFEEKING</sequence>
<dbReference type="AlphaFoldDB" id="A0A942UTW3"/>
<dbReference type="InterPro" id="IPR006343">
    <property type="entry name" value="DnaB/C_C"/>
</dbReference>
<dbReference type="PANTHER" id="PTHR37293">
    <property type="entry name" value="PHAGE REPLICATION PROTEIN-RELATED"/>
    <property type="match status" value="1"/>
</dbReference>